<evidence type="ECO:0000313" key="2">
    <source>
        <dbReference type="EMBL" id="TCC92125.1"/>
    </source>
</evidence>
<reference evidence="2 3" key="1">
    <citation type="submission" date="2019-02" db="EMBL/GenBank/DDBJ databases">
        <title>Pedobacter sp. RP-1-13 sp. nov., isolated from Arctic soil.</title>
        <authorList>
            <person name="Dahal R.H."/>
        </authorList>
    </citation>
    <scope>NUCLEOTIDE SEQUENCE [LARGE SCALE GENOMIC DNA]</scope>
    <source>
        <strain evidence="2 3">RP-1-13</strain>
    </source>
</reference>
<dbReference type="Pfam" id="PF14344">
    <property type="entry name" value="DUF4397"/>
    <property type="match status" value="1"/>
</dbReference>
<dbReference type="EMBL" id="SJSK01000002">
    <property type="protein sequence ID" value="TCC92125.1"/>
    <property type="molecule type" value="Genomic_DNA"/>
</dbReference>
<dbReference type="OrthoDB" id="9792011at2"/>
<dbReference type="AlphaFoldDB" id="A0A4R0MXX9"/>
<evidence type="ECO:0000259" key="1">
    <source>
        <dbReference type="Pfam" id="PF14344"/>
    </source>
</evidence>
<accession>A0A4R0MXX9</accession>
<keyword evidence="3" id="KW-1185">Reference proteome</keyword>
<feature type="domain" description="DUF4397" evidence="1">
    <location>
        <begin position="44"/>
        <end position="151"/>
    </location>
</feature>
<protein>
    <submittedName>
        <fullName evidence="2">DUF4397 domain-containing protein</fullName>
    </submittedName>
</protein>
<dbReference type="InterPro" id="IPR025510">
    <property type="entry name" value="DUF4397"/>
</dbReference>
<organism evidence="2 3">
    <name type="scientific">Pedobacter frigiditerrae</name>
    <dbReference type="NCBI Taxonomy" id="2530452"/>
    <lineage>
        <taxon>Bacteria</taxon>
        <taxon>Pseudomonadati</taxon>
        <taxon>Bacteroidota</taxon>
        <taxon>Sphingobacteriia</taxon>
        <taxon>Sphingobacteriales</taxon>
        <taxon>Sphingobacteriaceae</taxon>
        <taxon>Pedobacter</taxon>
    </lineage>
</organism>
<sequence length="231" mass="25158">MKIALLSSNQRNSYLFLSFFVVMMCLVSCKKDETISKKEVKGEAKVRMVNASHTSTSVDFYLDNAKINSTALAFGEGSEYVKVESGTKASKVQNNGVDEAESEVIFVPTISYTSFYLEDRTNKGSVLTLEDNLGATEAGKARIRFVNASPYFTNSINVNLTGAILLVNSLPFAEASAYFSVDPDADLRISVLGTGIVKVVPTAQIEAGKIYTFWFSGSSNANLTINKITYN</sequence>
<dbReference type="Proteomes" id="UP000292884">
    <property type="component" value="Unassembled WGS sequence"/>
</dbReference>
<comment type="caution">
    <text evidence="2">The sequence shown here is derived from an EMBL/GenBank/DDBJ whole genome shotgun (WGS) entry which is preliminary data.</text>
</comment>
<evidence type="ECO:0000313" key="3">
    <source>
        <dbReference type="Proteomes" id="UP000292884"/>
    </source>
</evidence>
<gene>
    <name evidence="2" type="ORF">EZ428_10360</name>
</gene>
<dbReference type="RefSeq" id="WP_131553066.1">
    <property type="nucleotide sequence ID" value="NZ_SJSK01000002.1"/>
</dbReference>
<proteinExistence type="predicted"/>
<name>A0A4R0MXX9_9SPHI</name>